<dbReference type="InterPro" id="IPR027417">
    <property type="entry name" value="P-loop_NTPase"/>
</dbReference>
<feature type="domain" description="ABC transporter" evidence="4">
    <location>
        <begin position="7"/>
        <end position="249"/>
    </location>
</feature>
<dbReference type="SUPFAM" id="SSF52540">
    <property type="entry name" value="P-loop containing nucleoside triphosphate hydrolases"/>
    <property type="match status" value="2"/>
</dbReference>
<dbReference type="GO" id="GO:0005524">
    <property type="term" value="F:ATP binding"/>
    <property type="evidence" value="ECO:0007669"/>
    <property type="project" value="UniProtKB-KW"/>
</dbReference>
<dbReference type="InterPro" id="IPR003439">
    <property type="entry name" value="ABC_transporter-like_ATP-bd"/>
</dbReference>
<evidence type="ECO:0000313" key="6">
    <source>
        <dbReference type="EMBL" id="RBA59895.1"/>
    </source>
</evidence>
<dbReference type="RefSeq" id="WP_128119920.1">
    <property type="nucleotide sequence ID" value="NZ_CP076683.1"/>
</dbReference>
<name>A0A365PWM0_9GAMM</name>
<proteinExistence type="predicted"/>
<dbReference type="InterPro" id="IPR003593">
    <property type="entry name" value="AAA+_ATPase"/>
</dbReference>
<evidence type="ECO:0000313" key="8">
    <source>
        <dbReference type="Proteomes" id="UP000683436"/>
    </source>
</evidence>
<keyword evidence="2 6" id="KW-0067">ATP-binding</keyword>
<dbReference type="Gene3D" id="3.40.50.300">
    <property type="entry name" value="P-loop containing nucleotide triphosphate hydrolases"/>
    <property type="match status" value="2"/>
</dbReference>
<feature type="domain" description="ABC transporter" evidence="4">
    <location>
        <begin position="265"/>
        <end position="511"/>
    </location>
</feature>
<dbReference type="SMART" id="SM00382">
    <property type="entry name" value="AAA"/>
    <property type="match status" value="1"/>
</dbReference>
<feature type="region of interest" description="Disordered" evidence="3">
    <location>
        <begin position="512"/>
        <end position="535"/>
    </location>
</feature>
<dbReference type="PANTHER" id="PTHR43790:SF4">
    <property type="entry name" value="GUANOSINE IMPORT ATP-BINDING PROTEIN NUPO"/>
    <property type="match status" value="1"/>
</dbReference>
<dbReference type="CDD" id="cd03216">
    <property type="entry name" value="ABC_Carb_Monos_I"/>
    <property type="match status" value="1"/>
</dbReference>
<dbReference type="PROSITE" id="PS00211">
    <property type="entry name" value="ABC_TRANSPORTER_1"/>
    <property type="match status" value="1"/>
</dbReference>
<protein>
    <submittedName>
        <fullName evidence="6">ABC transporter ATP-binding protein</fullName>
    </submittedName>
</protein>
<dbReference type="EMBL" id="QNTV01000004">
    <property type="protein sequence ID" value="RBA59895.1"/>
    <property type="molecule type" value="Genomic_DNA"/>
</dbReference>
<evidence type="ECO:0000313" key="5">
    <source>
        <dbReference type="EMBL" id="QWV18041.1"/>
    </source>
</evidence>
<accession>A0A365PWM0</accession>
<evidence type="ECO:0000259" key="4">
    <source>
        <dbReference type="PROSITE" id="PS50893"/>
    </source>
</evidence>
<dbReference type="InterPro" id="IPR017871">
    <property type="entry name" value="ABC_transporter-like_CS"/>
</dbReference>
<dbReference type="AlphaFoldDB" id="A0A365PWM0"/>
<dbReference type="CDD" id="cd03215">
    <property type="entry name" value="ABC_Carb_Monos_II"/>
    <property type="match status" value="1"/>
</dbReference>
<dbReference type="Proteomes" id="UP000683436">
    <property type="component" value="Chromosome"/>
</dbReference>
<keyword evidence="1" id="KW-0547">Nucleotide-binding</keyword>
<evidence type="ECO:0000313" key="7">
    <source>
        <dbReference type="Proteomes" id="UP000252554"/>
    </source>
</evidence>
<dbReference type="GO" id="GO:0016887">
    <property type="term" value="F:ATP hydrolysis activity"/>
    <property type="evidence" value="ECO:0007669"/>
    <property type="project" value="InterPro"/>
</dbReference>
<evidence type="ECO:0000256" key="2">
    <source>
        <dbReference type="ARBA" id="ARBA00022840"/>
    </source>
</evidence>
<organism evidence="6 7">
    <name type="scientific">Stutzerimonas zhaodongensis</name>
    <dbReference type="NCBI Taxonomy" id="1176257"/>
    <lineage>
        <taxon>Bacteria</taxon>
        <taxon>Pseudomonadati</taxon>
        <taxon>Pseudomonadota</taxon>
        <taxon>Gammaproteobacteria</taxon>
        <taxon>Pseudomonadales</taxon>
        <taxon>Pseudomonadaceae</taxon>
        <taxon>Stutzerimonas</taxon>
    </lineage>
</organism>
<keyword evidence="8" id="KW-1185">Reference proteome</keyword>
<dbReference type="Proteomes" id="UP000252554">
    <property type="component" value="Unassembled WGS sequence"/>
</dbReference>
<dbReference type="EMBL" id="CP076683">
    <property type="protein sequence ID" value="QWV18041.1"/>
    <property type="molecule type" value="Genomic_DNA"/>
</dbReference>
<reference evidence="6 7" key="1">
    <citation type="submission" date="2018-06" db="EMBL/GenBank/DDBJ databases">
        <title>Whole genome sequencing of four bacterial strains from South Shetland trench revealing bio-synthetic gene clusters.</title>
        <authorList>
            <person name="Abdel-Mageed W.M."/>
            <person name="Lehri B."/>
            <person name="Jarmusch S.A."/>
            <person name="Miranda K."/>
            <person name="Goodfellow M."/>
            <person name="Jaspars M."/>
            <person name="Karlyshev A.V."/>
        </authorList>
    </citation>
    <scope>NUCLEOTIDE SEQUENCE [LARGE SCALE GENOMIC DNA]</scope>
    <source>
        <strain evidence="6 7">SST2</strain>
    </source>
</reference>
<dbReference type="PROSITE" id="PS50893">
    <property type="entry name" value="ABC_TRANSPORTER_2"/>
    <property type="match status" value="2"/>
</dbReference>
<dbReference type="PANTHER" id="PTHR43790">
    <property type="entry name" value="CARBOHYDRATE TRANSPORT ATP-BINDING PROTEIN MG119-RELATED"/>
    <property type="match status" value="1"/>
</dbReference>
<dbReference type="InterPro" id="IPR050107">
    <property type="entry name" value="ABC_carbohydrate_import_ATPase"/>
</dbReference>
<sequence>MSNFNALQLCGVSKSFDGFMALSQADFTAKWGEVHALLGENGAGKSSLMNIAAGLYAPESGSLLIDDNPVRLSGPRDAGRYHIGMVHQHFKLVKPFTVAENIQLGLPVGPGNHAFAGSHRQRLTALEQRISDKAAELGFSIDPRKTTESLSVAEQQRVEILKVLLAGARILILDEPTAVLTDQEAERLLETVRAFARQGASVILVTHKMSDVKRFADRVTVMRGGRTIQTLDPQTVSVPELVRLTVGESAPASKYQPATPGEVRLQVRDLKSTGGGEHGALNGVTLSLRAGEIYGIAGVGGNGQSELANVLMGLPELCEGTLELTGFGDLRRASSEQRRELRIASIPADRYGTALAGELSVAENFGVGQMHSGRYGSFFNLRRKRLEADAAEAVAGFDVQGVRSLKQKAALLSGGNAQKLVIAREFSRDPQLVLVHSPSRGLDVRATAAVHARLRAARDAGAAVLVISEDLDEVLALADRIGVMSAGRIVEQFDRPADRQAIGKAMVSHGELSHGALGQPAPGRGTPNLEGVSHE</sequence>
<reference evidence="5 8" key="2">
    <citation type="submission" date="2021-06" db="EMBL/GenBank/DDBJ databases">
        <title>Microbial metabolic specificity influences pelagic lipid remineralization.</title>
        <authorList>
            <person name="Behrendt L."/>
            <person name="Hunter J.E."/>
            <person name="Alcolombri U."/>
            <person name="Smriga S."/>
            <person name="Mincer T."/>
            <person name="Lowenstein D.P."/>
            <person name="Peaudecerf F.J."/>
            <person name="Fernandez V.I."/>
            <person name="Fredricks H."/>
            <person name="Almblad H."/>
            <person name="Harrison J.J."/>
            <person name="Stocker R."/>
            <person name="Van Mooy B.A.S."/>
        </authorList>
    </citation>
    <scope>NUCLEOTIDE SEQUENCE [LARGE SCALE GENOMIC DNA]</scope>
    <source>
        <strain evidence="5 8">A252</strain>
    </source>
</reference>
<dbReference type="Pfam" id="PF00005">
    <property type="entry name" value="ABC_tran"/>
    <property type="match status" value="2"/>
</dbReference>
<evidence type="ECO:0000256" key="3">
    <source>
        <dbReference type="SAM" id="MobiDB-lite"/>
    </source>
</evidence>
<gene>
    <name evidence="6" type="ORF">DQ403_08030</name>
    <name evidence="5" type="ORF">KQ248_04985</name>
</gene>
<evidence type="ECO:0000256" key="1">
    <source>
        <dbReference type="ARBA" id="ARBA00022741"/>
    </source>
</evidence>